<gene>
    <name evidence="1" type="ORF">AZ78_2998</name>
</gene>
<organism evidence="1 2">
    <name type="scientific">Lysobacter capsici AZ78</name>
    <dbReference type="NCBI Taxonomy" id="1444315"/>
    <lineage>
        <taxon>Bacteria</taxon>
        <taxon>Pseudomonadati</taxon>
        <taxon>Pseudomonadota</taxon>
        <taxon>Gammaproteobacteria</taxon>
        <taxon>Lysobacterales</taxon>
        <taxon>Lysobacteraceae</taxon>
        <taxon>Lysobacter</taxon>
    </lineage>
</organism>
<accession>A0A108UAB1</accession>
<comment type="caution">
    <text evidence="1">The sequence shown here is derived from an EMBL/GenBank/DDBJ whole genome shotgun (WGS) entry which is preliminary data.</text>
</comment>
<sequence>MEVDFFKNNASDVLLEVEINPDIAAAFENEYAERTGQTPESGPNYQHQPNKWGGEYRIYFNSEHDLLDEFAALKIDVEQGHRPYRGHLKYRVNNQAFFWALVAAGYRLGEN</sequence>
<name>A0A108UAB1_9GAMM</name>
<reference evidence="1 2" key="1">
    <citation type="journal article" date="2014" name="Genome Announc.">
        <title>Draft Genome Sequence of Lysobacter capsici AZ78, a Bacterium Antagonistic to Plant-Pathogenic Oomycetes.</title>
        <authorList>
            <person name="Puopolo G."/>
            <person name="Sonego P."/>
            <person name="Engelen K."/>
            <person name="Pertot I."/>
        </authorList>
    </citation>
    <scope>NUCLEOTIDE SEQUENCE [LARGE SCALE GENOMIC DNA]</scope>
    <source>
        <strain evidence="1 2">AZ78</strain>
    </source>
</reference>
<dbReference type="OrthoDB" id="6182971at2"/>
<dbReference type="RefSeq" id="WP_036103290.1">
    <property type="nucleotide sequence ID" value="NZ_JAJA02000001.1"/>
</dbReference>
<proteinExistence type="predicted"/>
<evidence type="ECO:0000313" key="1">
    <source>
        <dbReference type="EMBL" id="KWS05446.1"/>
    </source>
</evidence>
<dbReference type="EMBL" id="JAJA02000001">
    <property type="protein sequence ID" value="KWS05446.1"/>
    <property type="molecule type" value="Genomic_DNA"/>
</dbReference>
<dbReference type="Proteomes" id="UP000023435">
    <property type="component" value="Unassembled WGS sequence"/>
</dbReference>
<keyword evidence="2" id="KW-1185">Reference proteome</keyword>
<evidence type="ECO:0000313" key="2">
    <source>
        <dbReference type="Proteomes" id="UP000023435"/>
    </source>
</evidence>
<dbReference type="AlphaFoldDB" id="A0A108UAB1"/>
<protein>
    <submittedName>
        <fullName evidence="1">Uncharacterized protein</fullName>
    </submittedName>
</protein>